<name>A0A401IKA7_APHSA</name>
<organism evidence="1 2">
    <name type="scientific">Aphanothece sacrum FPU1</name>
    <dbReference type="NCBI Taxonomy" id="1920663"/>
    <lineage>
        <taxon>Bacteria</taxon>
        <taxon>Bacillati</taxon>
        <taxon>Cyanobacteriota</taxon>
        <taxon>Cyanophyceae</taxon>
        <taxon>Oscillatoriophycideae</taxon>
        <taxon>Chroococcales</taxon>
        <taxon>Aphanothecaceae</taxon>
        <taxon>Aphanothece</taxon>
    </lineage>
</organism>
<protein>
    <submittedName>
        <fullName evidence="1">Oxidoreductase</fullName>
    </submittedName>
</protein>
<evidence type="ECO:0000313" key="1">
    <source>
        <dbReference type="EMBL" id="GBF81656.1"/>
    </source>
</evidence>
<dbReference type="OrthoDB" id="512379at2"/>
<sequence>MVSIEGNTRGDFGIHFDANIPGTAGCLGIVDNANWQQFQRLMATYQRAGLRTIPLIVAYF</sequence>
<dbReference type="Proteomes" id="UP000287247">
    <property type="component" value="Unassembled WGS sequence"/>
</dbReference>
<keyword evidence="2" id="KW-1185">Reference proteome</keyword>
<gene>
    <name evidence="1" type="ORF">AsFPU1_3074</name>
</gene>
<dbReference type="EMBL" id="BDQK01000013">
    <property type="protein sequence ID" value="GBF81656.1"/>
    <property type="molecule type" value="Genomic_DNA"/>
</dbReference>
<comment type="caution">
    <text evidence="1">The sequence shown here is derived from an EMBL/GenBank/DDBJ whole genome shotgun (WGS) entry which is preliminary data.</text>
</comment>
<accession>A0A401IKA7</accession>
<reference evidence="2" key="1">
    <citation type="submission" date="2017-05" db="EMBL/GenBank/DDBJ databases">
        <title>Physiological properties and genetic analysis related to exopolysaccharide production of fresh-water unicellular cyanobacterium Aphanothece sacrum, Suizenji Nori, that has been cultured as a food source in Japan.</title>
        <authorList>
            <person name="Kanesaki Y."/>
            <person name="Yoshikawa S."/>
            <person name="Ohki K."/>
        </authorList>
    </citation>
    <scope>NUCLEOTIDE SEQUENCE [LARGE SCALE GENOMIC DNA]</scope>
    <source>
        <strain evidence="2">FPU1</strain>
    </source>
</reference>
<evidence type="ECO:0000313" key="2">
    <source>
        <dbReference type="Proteomes" id="UP000287247"/>
    </source>
</evidence>
<dbReference type="AlphaFoldDB" id="A0A401IKA7"/>
<proteinExistence type="predicted"/>